<dbReference type="SUPFAM" id="SSF54909">
    <property type="entry name" value="Dimeric alpha+beta barrel"/>
    <property type="match status" value="1"/>
</dbReference>
<dbReference type="GO" id="GO:0016857">
    <property type="term" value="F:racemase and epimerase activity, acting on carbohydrates and derivatives"/>
    <property type="evidence" value="ECO:0007669"/>
    <property type="project" value="InterPro"/>
</dbReference>
<organism evidence="1 2">
    <name type="scientific">Gordonia asplenii</name>
    <dbReference type="NCBI Taxonomy" id="2725283"/>
    <lineage>
        <taxon>Bacteria</taxon>
        <taxon>Bacillati</taxon>
        <taxon>Actinomycetota</taxon>
        <taxon>Actinomycetes</taxon>
        <taxon>Mycobacteriales</taxon>
        <taxon>Gordoniaceae</taxon>
        <taxon>Gordonia</taxon>
    </lineage>
</organism>
<comment type="caution">
    <text evidence="1">The sequence shown here is derived from an EMBL/GenBank/DDBJ whole genome shotgun (WGS) entry which is preliminary data.</text>
</comment>
<dbReference type="Pfam" id="PF05336">
    <property type="entry name" value="rhaM"/>
    <property type="match status" value="1"/>
</dbReference>
<sequence>MTEHTEARTQRVCFLLHLRPERVADYLGVHAHVWPEMLDALRDAGWHNYTRFVRPDDGLVVGYLETDDYARAVAAIAATDVNTRWQKRMAQYFRPVGGADCDTNPDHLRSELVEYFHLE</sequence>
<dbReference type="PANTHER" id="PTHR34389">
    <property type="entry name" value="L-RHAMNOSE MUTAROTASE"/>
    <property type="match status" value="1"/>
</dbReference>
<dbReference type="Gene3D" id="3.30.70.100">
    <property type="match status" value="1"/>
</dbReference>
<evidence type="ECO:0000313" key="1">
    <source>
        <dbReference type="EMBL" id="NMO00070.1"/>
    </source>
</evidence>
<name>A0A848KP45_9ACTN</name>
<evidence type="ECO:0000313" key="2">
    <source>
        <dbReference type="Proteomes" id="UP000550729"/>
    </source>
</evidence>
<dbReference type="EMBL" id="JABBNB010000001">
    <property type="protein sequence ID" value="NMO00070.1"/>
    <property type="molecule type" value="Genomic_DNA"/>
</dbReference>
<reference evidence="1 2" key="1">
    <citation type="submission" date="2020-04" db="EMBL/GenBank/DDBJ databases">
        <title>Gordonia sp. nov. TBRC 11910.</title>
        <authorList>
            <person name="Suriyachadkun C."/>
        </authorList>
    </citation>
    <scope>NUCLEOTIDE SEQUENCE [LARGE SCALE GENOMIC DNA]</scope>
    <source>
        <strain evidence="1 2">TBRC 11910</strain>
    </source>
</reference>
<dbReference type="RefSeq" id="WP_170192530.1">
    <property type="nucleotide sequence ID" value="NZ_JABBNB010000001.1"/>
</dbReference>
<dbReference type="InterPro" id="IPR008000">
    <property type="entry name" value="Rham/fucose_mutarotase"/>
</dbReference>
<dbReference type="Proteomes" id="UP000550729">
    <property type="component" value="Unassembled WGS sequence"/>
</dbReference>
<protein>
    <submittedName>
        <fullName evidence="1">L-rhamnose mutarotase</fullName>
    </submittedName>
</protein>
<dbReference type="AlphaFoldDB" id="A0A848KP45"/>
<dbReference type="InterPro" id="IPR011008">
    <property type="entry name" value="Dimeric_a/b-barrel"/>
</dbReference>
<proteinExistence type="predicted"/>
<dbReference type="PANTHER" id="PTHR34389:SF2">
    <property type="entry name" value="L-RHAMNOSE MUTAROTASE"/>
    <property type="match status" value="1"/>
</dbReference>
<keyword evidence="2" id="KW-1185">Reference proteome</keyword>
<accession>A0A848KP45</accession>
<dbReference type="GO" id="GO:0019301">
    <property type="term" value="P:rhamnose catabolic process"/>
    <property type="evidence" value="ECO:0007669"/>
    <property type="project" value="TreeGrafter"/>
</dbReference>
<gene>
    <name evidence="1" type="ORF">HH308_02445</name>
</gene>